<dbReference type="AlphaFoldDB" id="A0A9D3U952"/>
<evidence type="ECO:0000313" key="1">
    <source>
        <dbReference type="EMBL" id="KAH1032263.1"/>
    </source>
</evidence>
<evidence type="ECO:0000313" key="2">
    <source>
        <dbReference type="Proteomes" id="UP000828251"/>
    </source>
</evidence>
<protein>
    <submittedName>
        <fullName evidence="1">Uncharacterized protein</fullName>
    </submittedName>
</protein>
<gene>
    <name evidence="1" type="ORF">J1N35_044437</name>
</gene>
<reference evidence="1 2" key="1">
    <citation type="journal article" date="2021" name="Plant Biotechnol. J.">
        <title>Multi-omics assisted identification of the key and species-specific regulatory components of drought-tolerant mechanisms in Gossypium stocksii.</title>
        <authorList>
            <person name="Yu D."/>
            <person name="Ke L."/>
            <person name="Zhang D."/>
            <person name="Wu Y."/>
            <person name="Sun Y."/>
            <person name="Mei J."/>
            <person name="Sun J."/>
            <person name="Sun Y."/>
        </authorList>
    </citation>
    <scope>NUCLEOTIDE SEQUENCE [LARGE SCALE GENOMIC DNA]</scope>
    <source>
        <strain evidence="2">cv. E1</strain>
        <tissue evidence="1">Leaf</tissue>
    </source>
</reference>
<feature type="non-terminal residue" evidence="1">
    <location>
        <position position="111"/>
    </location>
</feature>
<keyword evidence="2" id="KW-1185">Reference proteome</keyword>
<proteinExistence type="predicted"/>
<name>A0A9D3U952_9ROSI</name>
<sequence>MKCFVCDGLHMVRCLKKSVLSTVEGDNEPNRAYTRLGLVMHFDEAKRVIENEKKLLSAITKEDEVELVESEALKFGSLILNYTKGHYTCSYQRNLSKLGLSISKVNKSIKI</sequence>
<organism evidence="1 2">
    <name type="scientific">Gossypium stocksii</name>
    <dbReference type="NCBI Taxonomy" id="47602"/>
    <lineage>
        <taxon>Eukaryota</taxon>
        <taxon>Viridiplantae</taxon>
        <taxon>Streptophyta</taxon>
        <taxon>Embryophyta</taxon>
        <taxon>Tracheophyta</taxon>
        <taxon>Spermatophyta</taxon>
        <taxon>Magnoliopsida</taxon>
        <taxon>eudicotyledons</taxon>
        <taxon>Gunneridae</taxon>
        <taxon>Pentapetalae</taxon>
        <taxon>rosids</taxon>
        <taxon>malvids</taxon>
        <taxon>Malvales</taxon>
        <taxon>Malvaceae</taxon>
        <taxon>Malvoideae</taxon>
        <taxon>Gossypium</taxon>
    </lineage>
</organism>
<dbReference type="EMBL" id="JAIQCV010000013">
    <property type="protein sequence ID" value="KAH1032263.1"/>
    <property type="molecule type" value="Genomic_DNA"/>
</dbReference>
<comment type="caution">
    <text evidence="1">The sequence shown here is derived from an EMBL/GenBank/DDBJ whole genome shotgun (WGS) entry which is preliminary data.</text>
</comment>
<accession>A0A9D3U952</accession>
<dbReference type="Proteomes" id="UP000828251">
    <property type="component" value="Unassembled WGS sequence"/>
</dbReference>